<organism evidence="2">
    <name type="scientific">Drosophila persimilis</name>
    <name type="common">Fruit fly</name>
    <dbReference type="NCBI Taxonomy" id="7234"/>
    <lineage>
        <taxon>Eukaryota</taxon>
        <taxon>Metazoa</taxon>
        <taxon>Ecdysozoa</taxon>
        <taxon>Arthropoda</taxon>
        <taxon>Hexapoda</taxon>
        <taxon>Insecta</taxon>
        <taxon>Pterygota</taxon>
        <taxon>Neoptera</taxon>
        <taxon>Endopterygota</taxon>
        <taxon>Diptera</taxon>
        <taxon>Brachycera</taxon>
        <taxon>Muscomorpha</taxon>
        <taxon>Ephydroidea</taxon>
        <taxon>Drosophilidae</taxon>
        <taxon>Drosophila</taxon>
        <taxon>Sophophora</taxon>
    </lineage>
</organism>
<dbReference type="CDD" id="cd16021">
    <property type="entry name" value="ALP_like"/>
    <property type="match status" value="1"/>
</dbReference>
<dbReference type="GO" id="GO:0005615">
    <property type="term" value="C:extracellular space"/>
    <property type="evidence" value="ECO:0007669"/>
    <property type="project" value="TreeGrafter"/>
</dbReference>
<keyword evidence="2" id="KW-1185">Reference proteome</keyword>
<evidence type="ECO:0000313" key="1">
    <source>
        <dbReference type="EMBL" id="EDW37204.1"/>
    </source>
</evidence>
<dbReference type="HOGENOM" id="CLU_018076_2_1_1"/>
<dbReference type="FunFam" id="3.40.720.10:FF:000017">
    <property type="entry name" value="Predicted protein"/>
    <property type="match status" value="1"/>
</dbReference>
<proteinExistence type="predicted"/>
<dbReference type="PANTHER" id="PTHR10974:SF1">
    <property type="entry name" value="FI08016P-RELATED"/>
    <property type="match status" value="1"/>
</dbReference>
<dbReference type="OrthoDB" id="413313at2759"/>
<protein>
    <submittedName>
        <fullName evidence="1">GL26124</fullName>
    </submittedName>
</protein>
<dbReference type="eggNOG" id="ENOG502QRYZ">
    <property type="taxonomic scope" value="Eukaryota"/>
</dbReference>
<sequence length="578" mass="67437">MTTSPYCPDVRYHWWELRNYICPSEGFVESIHNESGKYLKTRDDNRTDLNCSYYVVERKTDFENRLLYHQEIEMLDRRSFEMEVHGDIVRAVCFNGSDFYNGVHFFVKKPSVKRRRRQGLPKLQSATSPDSLSVLILGLDSVSHLHFLRAMVHTYAFLQNLPHVEFMGFSRVGSSSFESMIPLLTGWNSQEIKDFCLDSKRGLDRCPFLWKMFQNAGYETAFGEDNIDMGLFTLDKPGFEHQPTDYYLRPALLEMWQQTRKKIRHGAYCNEEDTYATVLLNFLYKQLPLHERHRFFSFLWWTQGIHAVFQYGRVLDKPFLEMFQKLMARGILNNTLILFVSNYGLKDGDSNTFSATNQAQMEVSQPLAIISYPEWLEERYPLAVKNLKMNSRRLVTAYDLHATLLDMPHLAALEDQEIRLRSQQLESPLLKEDLPRGISLFLPIPEQRDCSMAHIPAEYCMCHKPSSIPFKDINVVRAARFIILQINKLVASNHPPCQLLSLDRVLAAELWHRSLDQHQSEIRLQVQTLPGLGQFEGVVRFTDYTFALNGPIRRLNEDANESSYCIQNILIEKYCFCR</sequence>
<name>B4GKN8_DROPE</name>
<dbReference type="PANTHER" id="PTHR10974">
    <property type="entry name" value="FI08016P-RELATED"/>
    <property type="match status" value="1"/>
</dbReference>
<dbReference type="Proteomes" id="UP000008744">
    <property type="component" value="Unassembled WGS sequence"/>
</dbReference>
<dbReference type="InterPro" id="IPR004245">
    <property type="entry name" value="DUF229"/>
</dbReference>
<dbReference type="STRING" id="7234.B4GKN8"/>
<dbReference type="EMBL" id="CH479184">
    <property type="protein sequence ID" value="EDW37204.1"/>
    <property type="molecule type" value="Genomic_DNA"/>
</dbReference>
<dbReference type="PhylomeDB" id="B4GKN8"/>
<dbReference type="Pfam" id="PF02995">
    <property type="entry name" value="DUF229"/>
    <property type="match status" value="1"/>
</dbReference>
<dbReference type="Gene3D" id="3.40.720.10">
    <property type="entry name" value="Alkaline Phosphatase, subunit A"/>
    <property type="match status" value="1"/>
</dbReference>
<dbReference type="KEGG" id="dpe:6593942"/>
<dbReference type="InterPro" id="IPR017850">
    <property type="entry name" value="Alkaline_phosphatase_core_sf"/>
</dbReference>
<accession>B4GKN8</accession>
<evidence type="ECO:0000313" key="2">
    <source>
        <dbReference type="Proteomes" id="UP000008744"/>
    </source>
</evidence>
<dbReference type="AlphaFoldDB" id="B4GKN8"/>
<reference evidence="1 2" key="1">
    <citation type="journal article" date="2007" name="Nature">
        <title>Evolution of genes and genomes on the Drosophila phylogeny.</title>
        <authorList>
            <consortium name="Drosophila 12 Genomes Consortium"/>
            <person name="Clark A.G."/>
            <person name="Eisen M.B."/>
            <person name="Smith D.R."/>
            <person name="Bergman C.M."/>
            <person name="Oliver B."/>
            <person name="Markow T.A."/>
            <person name="Kaufman T.C."/>
            <person name="Kellis M."/>
            <person name="Gelbart W."/>
            <person name="Iyer V.N."/>
            <person name="Pollard D.A."/>
            <person name="Sackton T.B."/>
            <person name="Larracuente A.M."/>
            <person name="Singh N.D."/>
            <person name="Abad J.P."/>
            <person name="Abt D.N."/>
            <person name="Adryan B."/>
            <person name="Aguade M."/>
            <person name="Akashi H."/>
            <person name="Anderson W.W."/>
            <person name="Aquadro C.F."/>
            <person name="Ardell D.H."/>
            <person name="Arguello R."/>
            <person name="Artieri C.G."/>
            <person name="Barbash D.A."/>
            <person name="Barker D."/>
            <person name="Barsanti P."/>
            <person name="Batterham P."/>
            <person name="Batzoglou S."/>
            <person name="Begun D."/>
            <person name="Bhutkar A."/>
            <person name="Blanco E."/>
            <person name="Bosak S.A."/>
            <person name="Bradley R.K."/>
            <person name="Brand A.D."/>
            <person name="Brent M.R."/>
            <person name="Brooks A.N."/>
            <person name="Brown R.H."/>
            <person name="Butlin R.K."/>
            <person name="Caggese C."/>
            <person name="Calvi B.R."/>
            <person name="Bernardo de Carvalho A."/>
            <person name="Caspi A."/>
            <person name="Castrezana S."/>
            <person name="Celniker S.E."/>
            <person name="Chang J.L."/>
            <person name="Chapple C."/>
            <person name="Chatterji S."/>
            <person name="Chinwalla A."/>
            <person name="Civetta A."/>
            <person name="Clifton S.W."/>
            <person name="Comeron J.M."/>
            <person name="Costello J.C."/>
            <person name="Coyne J.A."/>
            <person name="Daub J."/>
            <person name="David R.G."/>
            <person name="Delcher A.L."/>
            <person name="Delehaunty K."/>
            <person name="Do C.B."/>
            <person name="Ebling H."/>
            <person name="Edwards K."/>
            <person name="Eickbush T."/>
            <person name="Evans J.D."/>
            <person name="Filipski A."/>
            <person name="Findeiss S."/>
            <person name="Freyhult E."/>
            <person name="Fulton L."/>
            <person name="Fulton R."/>
            <person name="Garcia A.C."/>
            <person name="Gardiner A."/>
            <person name="Garfield D.A."/>
            <person name="Garvin B.E."/>
            <person name="Gibson G."/>
            <person name="Gilbert D."/>
            <person name="Gnerre S."/>
            <person name="Godfrey J."/>
            <person name="Good R."/>
            <person name="Gotea V."/>
            <person name="Gravely B."/>
            <person name="Greenberg A.J."/>
            <person name="Griffiths-Jones S."/>
            <person name="Gross S."/>
            <person name="Guigo R."/>
            <person name="Gustafson E.A."/>
            <person name="Haerty W."/>
            <person name="Hahn M.W."/>
            <person name="Halligan D.L."/>
            <person name="Halpern A.L."/>
            <person name="Halter G.M."/>
            <person name="Han M.V."/>
            <person name="Heger A."/>
            <person name="Hillier L."/>
            <person name="Hinrichs A.S."/>
            <person name="Holmes I."/>
            <person name="Hoskins R.A."/>
            <person name="Hubisz M.J."/>
            <person name="Hultmark D."/>
            <person name="Huntley M.A."/>
            <person name="Jaffe D.B."/>
            <person name="Jagadeeshan S."/>
            <person name="Jeck W.R."/>
            <person name="Johnson J."/>
            <person name="Jones C.D."/>
            <person name="Jordan W.C."/>
            <person name="Karpen G.H."/>
            <person name="Kataoka E."/>
            <person name="Keightley P.D."/>
            <person name="Kheradpour P."/>
            <person name="Kirkness E.F."/>
            <person name="Koerich L.B."/>
            <person name="Kristiansen K."/>
            <person name="Kudrna D."/>
            <person name="Kulathinal R.J."/>
            <person name="Kumar S."/>
            <person name="Kwok R."/>
            <person name="Lander E."/>
            <person name="Langley C.H."/>
            <person name="Lapoint R."/>
            <person name="Lazzaro B.P."/>
            <person name="Lee S.J."/>
            <person name="Levesque L."/>
            <person name="Li R."/>
            <person name="Lin C.F."/>
            <person name="Lin M.F."/>
            <person name="Lindblad-Toh K."/>
            <person name="Llopart A."/>
            <person name="Long M."/>
            <person name="Low L."/>
            <person name="Lozovsky E."/>
            <person name="Lu J."/>
            <person name="Luo M."/>
            <person name="Machado C.A."/>
            <person name="Makalowski W."/>
            <person name="Marzo M."/>
            <person name="Matsuda M."/>
            <person name="Matzkin L."/>
            <person name="McAllister B."/>
            <person name="McBride C.S."/>
            <person name="McKernan B."/>
            <person name="McKernan K."/>
            <person name="Mendez-Lago M."/>
            <person name="Minx P."/>
            <person name="Mollenhauer M.U."/>
            <person name="Montooth K."/>
            <person name="Mount S.M."/>
            <person name="Mu X."/>
            <person name="Myers E."/>
            <person name="Negre B."/>
            <person name="Newfeld S."/>
            <person name="Nielsen R."/>
            <person name="Noor M.A."/>
            <person name="O'Grady P."/>
            <person name="Pachter L."/>
            <person name="Papaceit M."/>
            <person name="Parisi M.J."/>
            <person name="Parisi M."/>
            <person name="Parts L."/>
            <person name="Pedersen J.S."/>
            <person name="Pesole G."/>
            <person name="Phillippy A.M."/>
            <person name="Ponting C.P."/>
            <person name="Pop M."/>
            <person name="Porcelli D."/>
            <person name="Powell J.R."/>
            <person name="Prohaska S."/>
            <person name="Pruitt K."/>
            <person name="Puig M."/>
            <person name="Quesneville H."/>
            <person name="Ram K.R."/>
            <person name="Rand D."/>
            <person name="Rasmussen M.D."/>
            <person name="Reed L.K."/>
            <person name="Reenan R."/>
            <person name="Reily A."/>
            <person name="Remington K.A."/>
            <person name="Rieger T.T."/>
            <person name="Ritchie M.G."/>
            <person name="Robin C."/>
            <person name="Rogers Y.H."/>
            <person name="Rohde C."/>
            <person name="Rozas J."/>
            <person name="Rubenfield M.J."/>
            <person name="Ruiz A."/>
            <person name="Russo S."/>
            <person name="Salzberg S.L."/>
            <person name="Sanchez-Gracia A."/>
            <person name="Saranga D.J."/>
            <person name="Sato H."/>
            <person name="Schaeffer S.W."/>
            <person name="Schatz M.C."/>
            <person name="Schlenke T."/>
            <person name="Schwartz R."/>
            <person name="Segarra C."/>
            <person name="Singh R.S."/>
            <person name="Sirot L."/>
            <person name="Sirota M."/>
            <person name="Sisneros N.B."/>
            <person name="Smith C.D."/>
            <person name="Smith T.F."/>
            <person name="Spieth J."/>
            <person name="Stage D.E."/>
            <person name="Stark A."/>
            <person name="Stephan W."/>
            <person name="Strausberg R.L."/>
            <person name="Strempel S."/>
            <person name="Sturgill D."/>
            <person name="Sutton G."/>
            <person name="Sutton G.G."/>
            <person name="Tao W."/>
            <person name="Teichmann S."/>
            <person name="Tobari Y.N."/>
            <person name="Tomimura Y."/>
            <person name="Tsolas J.M."/>
            <person name="Valente V.L."/>
            <person name="Venter E."/>
            <person name="Venter J.C."/>
            <person name="Vicario S."/>
            <person name="Vieira F.G."/>
            <person name="Vilella A.J."/>
            <person name="Villasante A."/>
            <person name="Walenz B."/>
            <person name="Wang J."/>
            <person name="Wasserman M."/>
            <person name="Watts T."/>
            <person name="Wilson D."/>
            <person name="Wilson R.K."/>
            <person name="Wing R.A."/>
            <person name="Wolfner M.F."/>
            <person name="Wong A."/>
            <person name="Wong G.K."/>
            <person name="Wu C.I."/>
            <person name="Wu G."/>
            <person name="Yamamoto D."/>
            <person name="Yang H.P."/>
            <person name="Yang S.P."/>
            <person name="Yorke J.A."/>
            <person name="Yoshida K."/>
            <person name="Zdobnov E."/>
            <person name="Zhang P."/>
            <person name="Zhang Y."/>
            <person name="Zimin A.V."/>
            <person name="Baldwin J."/>
            <person name="Abdouelleil A."/>
            <person name="Abdulkadir J."/>
            <person name="Abebe A."/>
            <person name="Abera B."/>
            <person name="Abreu J."/>
            <person name="Acer S.C."/>
            <person name="Aftuck L."/>
            <person name="Alexander A."/>
            <person name="An P."/>
            <person name="Anderson E."/>
            <person name="Anderson S."/>
            <person name="Arachi H."/>
            <person name="Azer M."/>
            <person name="Bachantsang P."/>
            <person name="Barry A."/>
            <person name="Bayul T."/>
            <person name="Berlin A."/>
            <person name="Bessette D."/>
            <person name="Bloom T."/>
            <person name="Blye J."/>
            <person name="Boguslavskiy L."/>
            <person name="Bonnet C."/>
            <person name="Boukhgalter B."/>
            <person name="Bourzgui I."/>
            <person name="Brown A."/>
            <person name="Cahill P."/>
            <person name="Channer S."/>
            <person name="Cheshatsang Y."/>
            <person name="Chuda L."/>
            <person name="Citroen M."/>
            <person name="Collymore A."/>
            <person name="Cooke P."/>
            <person name="Costello M."/>
            <person name="D'Aco K."/>
            <person name="Daza R."/>
            <person name="De Haan G."/>
            <person name="DeGray S."/>
            <person name="DeMaso C."/>
            <person name="Dhargay N."/>
            <person name="Dooley K."/>
            <person name="Dooley E."/>
            <person name="Doricent M."/>
            <person name="Dorje P."/>
            <person name="Dorjee K."/>
            <person name="Dupes A."/>
            <person name="Elong R."/>
            <person name="Falk J."/>
            <person name="Farina A."/>
            <person name="Faro S."/>
            <person name="Ferguson D."/>
            <person name="Fisher S."/>
            <person name="Foley C.D."/>
            <person name="Franke A."/>
            <person name="Friedrich D."/>
            <person name="Gadbois L."/>
            <person name="Gearin G."/>
            <person name="Gearin C.R."/>
            <person name="Giannoukos G."/>
            <person name="Goode T."/>
            <person name="Graham J."/>
            <person name="Grandbois E."/>
            <person name="Grewal S."/>
            <person name="Gyaltsen K."/>
            <person name="Hafez N."/>
            <person name="Hagos B."/>
            <person name="Hall J."/>
            <person name="Henson C."/>
            <person name="Hollinger A."/>
            <person name="Honan T."/>
            <person name="Huard M.D."/>
            <person name="Hughes L."/>
            <person name="Hurhula B."/>
            <person name="Husby M.E."/>
            <person name="Kamat A."/>
            <person name="Kanga B."/>
            <person name="Kashin S."/>
            <person name="Khazanovich D."/>
            <person name="Kisner P."/>
            <person name="Lance K."/>
            <person name="Lara M."/>
            <person name="Lee W."/>
            <person name="Lennon N."/>
            <person name="Letendre F."/>
            <person name="LeVine R."/>
            <person name="Lipovsky A."/>
            <person name="Liu X."/>
            <person name="Liu J."/>
            <person name="Liu S."/>
            <person name="Lokyitsang T."/>
            <person name="Lokyitsang Y."/>
            <person name="Lubonja R."/>
            <person name="Lui A."/>
            <person name="MacDonald P."/>
            <person name="Magnisalis V."/>
            <person name="Maru K."/>
            <person name="Matthews C."/>
            <person name="McCusker W."/>
            <person name="McDonough S."/>
            <person name="Mehta T."/>
            <person name="Meldrim J."/>
            <person name="Meneus L."/>
            <person name="Mihai O."/>
            <person name="Mihalev A."/>
            <person name="Mihova T."/>
            <person name="Mittelman R."/>
            <person name="Mlenga V."/>
            <person name="Montmayeur A."/>
            <person name="Mulrain L."/>
            <person name="Navidi A."/>
            <person name="Naylor J."/>
            <person name="Negash T."/>
            <person name="Nguyen T."/>
            <person name="Nguyen N."/>
            <person name="Nicol R."/>
            <person name="Norbu C."/>
            <person name="Norbu N."/>
            <person name="Novod N."/>
            <person name="O'Neill B."/>
            <person name="Osman S."/>
            <person name="Markiewicz E."/>
            <person name="Oyono O.L."/>
            <person name="Patti C."/>
            <person name="Phunkhang P."/>
            <person name="Pierre F."/>
            <person name="Priest M."/>
            <person name="Raghuraman S."/>
            <person name="Rege F."/>
            <person name="Reyes R."/>
            <person name="Rise C."/>
            <person name="Rogov P."/>
            <person name="Ross K."/>
            <person name="Ryan E."/>
            <person name="Settipalli S."/>
            <person name="Shea T."/>
            <person name="Sherpa N."/>
            <person name="Shi L."/>
            <person name="Shih D."/>
            <person name="Sparrow T."/>
            <person name="Spaulding J."/>
            <person name="Stalker J."/>
            <person name="Stange-Thomann N."/>
            <person name="Stavropoulos S."/>
            <person name="Stone C."/>
            <person name="Strader C."/>
            <person name="Tesfaye S."/>
            <person name="Thomson T."/>
            <person name="Thoulutsang Y."/>
            <person name="Thoulutsang D."/>
            <person name="Topham K."/>
            <person name="Topping I."/>
            <person name="Tsamla T."/>
            <person name="Vassiliev H."/>
            <person name="Vo A."/>
            <person name="Wangchuk T."/>
            <person name="Wangdi T."/>
            <person name="Weiand M."/>
            <person name="Wilkinson J."/>
            <person name="Wilson A."/>
            <person name="Yadav S."/>
            <person name="Young G."/>
            <person name="Yu Q."/>
            <person name="Zembek L."/>
            <person name="Zhong D."/>
            <person name="Zimmer A."/>
            <person name="Zwirko Z."/>
            <person name="Jaffe D.B."/>
            <person name="Alvarez P."/>
            <person name="Brockman W."/>
            <person name="Butler J."/>
            <person name="Chin C."/>
            <person name="Gnerre S."/>
            <person name="Grabherr M."/>
            <person name="Kleber M."/>
            <person name="Mauceli E."/>
            <person name="MacCallum I."/>
        </authorList>
    </citation>
    <scope>NUCLEOTIDE SEQUENCE [LARGE SCALE GENOMIC DNA]</scope>
    <source>
        <strain evidence="2">MSH-3 / Tucson 14011-0111.49</strain>
    </source>
</reference>
<dbReference type="OMA" id="FLWWTQG"/>
<dbReference type="SUPFAM" id="SSF53649">
    <property type="entry name" value="Alkaline phosphatase-like"/>
    <property type="match status" value="1"/>
</dbReference>
<gene>
    <name evidence="1" type="primary">Dper\GL26124</name>
    <name evidence="1" type="ORF">Dper_GL26124</name>
</gene>